<proteinExistence type="predicted"/>
<feature type="signal peptide" evidence="1">
    <location>
        <begin position="1"/>
        <end position="21"/>
    </location>
</feature>
<dbReference type="OrthoDB" id="10433032at2759"/>
<keyword evidence="3" id="KW-1185">Reference proteome</keyword>
<organism evidence="3">
    <name type="scientific">Melampsora larici-populina (strain 98AG31 / pathotype 3-4-7)</name>
    <name type="common">Poplar leaf rust fungus</name>
    <dbReference type="NCBI Taxonomy" id="747676"/>
    <lineage>
        <taxon>Eukaryota</taxon>
        <taxon>Fungi</taxon>
        <taxon>Dikarya</taxon>
        <taxon>Basidiomycota</taxon>
        <taxon>Pucciniomycotina</taxon>
        <taxon>Pucciniomycetes</taxon>
        <taxon>Pucciniales</taxon>
        <taxon>Melampsoraceae</taxon>
        <taxon>Melampsora</taxon>
    </lineage>
</organism>
<reference evidence="3" key="1">
    <citation type="journal article" date="2011" name="Proc. Natl. Acad. Sci. U.S.A.">
        <title>Obligate biotrophy features unraveled by the genomic analysis of rust fungi.</title>
        <authorList>
            <person name="Duplessis S."/>
            <person name="Cuomo C.A."/>
            <person name="Lin Y.-C."/>
            <person name="Aerts A."/>
            <person name="Tisserant E."/>
            <person name="Veneault-Fourrey C."/>
            <person name="Joly D.L."/>
            <person name="Hacquard S."/>
            <person name="Amselem J."/>
            <person name="Cantarel B.L."/>
            <person name="Chiu R."/>
            <person name="Coutinho P.M."/>
            <person name="Feau N."/>
            <person name="Field M."/>
            <person name="Frey P."/>
            <person name="Gelhaye E."/>
            <person name="Goldberg J."/>
            <person name="Grabherr M.G."/>
            <person name="Kodira C.D."/>
            <person name="Kohler A."/>
            <person name="Kuees U."/>
            <person name="Lindquist E.A."/>
            <person name="Lucas S.M."/>
            <person name="Mago R."/>
            <person name="Mauceli E."/>
            <person name="Morin E."/>
            <person name="Murat C."/>
            <person name="Pangilinan J.L."/>
            <person name="Park R."/>
            <person name="Pearson M."/>
            <person name="Quesneville H."/>
            <person name="Rouhier N."/>
            <person name="Sakthikumar S."/>
            <person name="Salamov A.A."/>
            <person name="Schmutz J."/>
            <person name="Selles B."/>
            <person name="Shapiro H."/>
            <person name="Tanguay P."/>
            <person name="Tuskan G.A."/>
            <person name="Henrissat B."/>
            <person name="Van de Peer Y."/>
            <person name="Rouze P."/>
            <person name="Ellis J.G."/>
            <person name="Dodds P.N."/>
            <person name="Schein J.E."/>
            <person name="Zhong S."/>
            <person name="Hamelin R.C."/>
            <person name="Grigoriev I.V."/>
            <person name="Szabo L.J."/>
            <person name="Martin F."/>
        </authorList>
    </citation>
    <scope>NUCLEOTIDE SEQUENCE [LARGE SCALE GENOMIC DNA]</scope>
    <source>
        <strain evidence="3">98AG31 / pathotype 3-4-7</strain>
    </source>
</reference>
<dbReference type="InParanoid" id="F4RF51"/>
<dbReference type="RefSeq" id="XP_007407972.1">
    <property type="nucleotide sequence ID" value="XM_007407910.1"/>
</dbReference>
<sequence length="73" mass="7760">MLFFKLAIAAVLALTVSTTSTQKDGVATDAVLQRRATAAKIFARSKSGDSRCATCDGFECQDPTSGCHKRKCC</sequence>
<dbReference type="GeneID" id="18926759"/>
<accession>F4RF51</accession>
<dbReference type="HOGENOM" id="CLU_196965_0_0_1"/>
<dbReference type="KEGG" id="mlr:MELLADRAFT_124393"/>
<protein>
    <submittedName>
        <fullName evidence="2">Secreted protein</fullName>
    </submittedName>
</protein>
<name>F4RF51_MELLP</name>
<keyword evidence="1" id="KW-0732">Signal</keyword>
<evidence type="ECO:0000256" key="1">
    <source>
        <dbReference type="SAM" id="SignalP"/>
    </source>
</evidence>
<dbReference type="EMBL" id="GL883099">
    <property type="protein sequence ID" value="EGG08998.1"/>
    <property type="molecule type" value="Genomic_DNA"/>
</dbReference>
<gene>
    <name evidence="2" type="ORF">MELLADRAFT_124393</name>
</gene>
<dbReference type="AlphaFoldDB" id="F4RF51"/>
<dbReference type="VEuPathDB" id="FungiDB:MELLADRAFT_124393"/>
<evidence type="ECO:0000313" key="3">
    <source>
        <dbReference type="Proteomes" id="UP000001072"/>
    </source>
</evidence>
<dbReference type="Proteomes" id="UP000001072">
    <property type="component" value="Unassembled WGS sequence"/>
</dbReference>
<feature type="chain" id="PRO_5003321559" evidence="1">
    <location>
        <begin position="22"/>
        <end position="73"/>
    </location>
</feature>
<evidence type="ECO:0000313" key="2">
    <source>
        <dbReference type="EMBL" id="EGG08998.1"/>
    </source>
</evidence>